<feature type="transmembrane region" description="Helical" evidence="1">
    <location>
        <begin position="118"/>
        <end position="138"/>
    </location>
</feature>
<protein>
    <submittedName>
        <fullName evidence="2">Membrane protein YdbS with pleckstrin-like domain</fullName>
    </submittedName>
</protein>
<evidence type="ECO:0000313" key="2">
    <source>
        <dbReference type="EMBL" id="MBB6129315.1"/>
    </source>
</evidence>
<feature type="transmembrane region" description="Helical" evidence="1">
    <location>
        <begin position="30"/>
        <end position="53"/>
    </location>
</feature>
<feature type="transmembrane region" description="Helical" evidence="1">
    <location>
        <begin position="150"/>
        <end position="170"/>
    </location>
</feature>
<dbReference type="RefSeq" id="WP_183588450.1">
    <property type="nucleotide sequence ID" value="NZ_JACHCA010000009.1"/>
</dbReference>
<evidence type="ECO:0000256" key="1">
    <source>
        <dbReference type="SAM" id="Phobius"/>
    </source>
</evidence>
<dbReference type="AlphaFoldDB" id="A0A841JLS1"/>
<keyword evidence="1" id="KW-1133">Transmembrane helix</keyword>
<comment type="caution">
    <text evidence="2">The sequence shown here is derived from an EMBL/GenBank/DDBJ whole genome shotgun (WGS) entry which is preliminary data.</text>
</comment>
<feature type="transmembrane region" description="Helical" evidence="1">
    <location>
        <begin position="90"/>
        <end position="112"/>
    </location>
</feature>
<reference evidence="2 3" key="1">
    <citation type="submission" date="2020-08" db="EMBL/GenBank/DDBJ databases">
        <title>Genomic Encyclopedia of Type Strains, Phase IV (KMG-V): Genome sequencing to study the core and pangenomes of soil and plant-associated prokaryotes.</title>
        <authorList>
            <person name="Whitman W."/>
        </authorList>
    </citation>
    <scope>NUCLEOTIDE SEQUENCE [LARGE SCALE GENOMIC DNA]</scope>
    <source>
        <strain evidence="2 3">MP601</strain>
    </source>
</reference>
<dbReference type="EMBL" id="JACHCA010000009">
    <property type="protein sequence ID" value="MBB6129315.1"/>
    <property type="molecule type" value="Genomic_DNA"/>
</dbReference>
<proteinExistence type="predicted"/>
<organism evidence="2 3">
    <name type="scientific">Mucilaginibacter lappiensis</name>
    <dbReference type="NCBI Taxonomy" id="354630"/>
    <lineage>
        <taxon>Bacteria</taxon>
        <taxon>Pseudomonadati</taxon>
        <taxon>Bacteroidota</taxon>
        <taxon>Sphingobacteriia</taxon>
        <taxon>Sphingobacteriales</taxon>
        <taxon>Sphingobacteriaceae</taxon>
        <taxon>Mucilaginibacter</taxon>
    </lineage>
</organism>
<sequence length="217" mass="25727">MLYPLYFLFELFAFICCVYAYKKLDNNFKIFLPFLAFVVVYEFMNLFFIKLLLLHHSNAWCNNLEGIIELLVYAQFMASLDERKRHKKRVYMAVAIGLVISLIDIFFIHTFWTVATIAFSSQSIILATMAFVYLYNLFSHADEYPYLLRFPPFLAAIGLLLYSLASYFFFASFDNLLVKNNYHFYPIAYLIHEMGCLFIYVFLGLAFLCFTRFKKLY</sequence>
<gene>
    <name evidence="2" type="ORF">HDF22_003441</name>
</gene>
<name>A0A841JLS1_9SPHI</name>
<dbReference type="Proteomes" id="UP000548326">
    <property type="component" value="Unassembled WGS sequence"/>
</dbReference>
<keyword evidence="1" id="KW-0472">Membrane</keyword>
<evidence type="ECO:0000313" key="3">
    <source>
        <dbReference type="Proteomes" id="UP000548326"/>
    </source>
</evidence>
<keyword evidence="1" id="KW-0812">Transmembrane</keyword>
<feature type="transmembrane region" description="Helical" evidence="1">
    <location>
        <begin position="190"/>
        <end position="210"/>
    </location>
</feature>
<accession>A0A841JLS1</accession>